<accession>A0A1G5ZH58</accession>
<dbReference type="PANTHER" id="PTHR35810:SF1">
    <property type="entry name" value="CYTOPLASMIC PROTEIN"/>
    <property type="match status" value="1"/>
</dbReference>
<sequence length="60" mass="6870">MNSDILIYQIHDGNIKIDVRLEEETVWLTQAHMGALFGKDKLTISEHLGNVFREGELDKS</sequence>
<dbReference type="Proteomes" id="UP000198756">
    <property type="component" value="Unassembled WGS sequence"/>
</dbReference>
<evidence type="ECO:0008006" key="3">
    <source>
        <dbReference type="Google" id="ProtNLM"/>
    </source>
</evidence>
<evidence type="ECO:0000313" key="2">
    <source>
        <dbReference type="Proteomes" id="UP000198756"/>
    </source>
</evidence>
<dbReference type="RefSeq" id="WP_245693317.1">
    <property type="nucleotide sequence ID" value="NZ_FMXE01000039.1"/>
</dbReference>
<dbReference type="PANTHER" id="PTHR35810">
    <property type="entry name" value="CYTOPLASMIC PROTEIN-RELATED"/>
    <property type="match status" value="1"/>
</dbReference>
<protein>
    <recommendedName>
        <fullName evidence="3">Virulence protein RhuM family protein</fullName>
    </recommendedName>
</protein>
<organism evidence="1 2">
    <name type="scientific">Algoriphagus alkaliphilus</name>
    <dbReference type="NCBI Taxonomy" id="279824"/>
    <lineage>
        <taxon>Bacteria</taxon>
        <taxon>Pseudomonadati</taxon>
        <taxon>Bacteroidota</taxon>
        <taxon>Cytophagia</taxon>
        <taxon>Cytophagales</taxon>
        <taxon>Cyclobacteriaceae</taxon>
        <taxon>Algoriphagus</taxon>
    </lineage>
</organism>
<name>A0A1G5ZH58_9BACT</name>
<keyword evidence="2" id="KW-1185">Reference proteome</keyword>
<proteinExistence type="predicted"/>
<reference evidence="2" key="1">
    <citation type="submission" date="2016-10" db="EMBL/GenBank/DDBJ databases">
        <authorList>
            <person name="Varghese N."/>
            <person name="Submissions S."/>
        </authorList>
    </citation>
    <scope>NUCLEOTIDE SEQUENCE [LARGE SCALE GENOMIC DNA]</scope>
    <source>
        <strain evidence="2">DSM 22703</strain>
    </source>
</reference>
<dbReference type="EMBL" id="FMXE01000039">
    <property type="protein sequence ID" value="SDA94221.1"/>
    <property type="molecule type" value="Genomic_DNA"/>
</dbReference>
<dbReference type="AlphaFoldDB" id="A0A1G5ZH58"/>
<gene>
    <name evidence="1" type="ORF">SAMN03080617_03869</name>
</gene>
<evidence type="ECO:0000313" key="1">
    <source>
        <dbReference type="EMBL" id="SDA94221.1"/>
    </source>
</evidence>